<dbReference type="AlphaFoldDB" id="A0A8J7FHA1"/>
<feature type="transmembrane region" description="Helical" evidence="1">
    <location>
        <begin position="288"/>
        <end position="306"/>
    </location>
</feature>
<name>A0A8J7FHA1_9GAMM</name>
<accession>A0A8J7FHA1</accession>
<feature type="transmembrane region" description="Helical" evidence="1">
    <location>
        <begin position="318"/>
        <end position="336"/>
    </location>
</feature>
<feature type="transmembrane region" description="Helical" evidence="1">
    <location>
        <begin position="219"/>
        <end position="239"/>
    </location>
</feature>
<dbReference type="RefSeq" id="WP_193953184.1">
    <property type="nucleotide sequence ID" value="NZ_JADEYS010000009.1"/>
</dbReference>
<comment type="caution">
    <text evidence="2">The sequence shown here is derived from an EMBL/GenBank/DDBJ whole genome shotgun (WGS) entry which is preliminary data.</text>
</comment>
<sequence length="349" mass="38770">MTSVEVKNGQVSKWNYSEGGKSLDGSVISHIVGREEDFIIFYCEDGALSWEHRDIPDWAYSALEQYEKLNSKIPSYLGQIHKSDIKSKMAISLLSAFRSRKHDETSILNCFEEAMQFVSDFESRDVLFAGEGFYLFEKDGNLLSIESSLSDELLDKAFIEASYLSQQAKHSLSGDKLHQSNRLIANAFSSYKKCDEEDIFSKANDFIETQVNDSARINYLSISVFVSFIACLILLLVYYNAEGLGESMKKIILCSFAGVIGATISILQRSKEIKPMPYSSNALLGFQGVVRIFLGVVFGALVPVCANADIALGLAKDNVNAIFLVAFFAGINERFIPDLLEKNVSKPGL</sequence>
<protein>
    <submittedName>
        <fullName evidence="2">Uncharacterized protein</fullName>
    </submittedName>
</protein>
<keyword evidence="1" id="KW-0812">Transmembrane</keyword>
<dbReference type="EMBL" id="JADEYS010000009">
    <property type="protein sequence ID" value="MBE9397628.1"/>
    <property type="molecule type" value="Genomic_DNA"/>
</dbReference>
<proteinExistence type="predicted"/>
<evidence type="ECO:0000256" key="1">
    <source>
        <dbReference type="SAM" id="Phobius"/>
    </source>
</evidence>
<evidence type="ECO:0000313" key="3">
    <source>
        <dbReference type="Proteomes" id="UP000640333"/>
    </source>
</evidence>
<evidence type="ECO:0000313" key="2">
    <source>
        <dbReference type="EMBL" id="MBE9397628.1"/>
    </source>
</evidence>
<dbReference type="Proteomes" id="UP000640333">
    <property type="component" value="Unassembled WGS sequence"/>
</dbReference>
<keyword evidence="3" id="KW-1185">Reference proteome</keyword>
<reference evidence="2" key="1">
    <citation type="submission" date="2020-10" db="EMBL/GenBank/DDBJ databases">
        <title>Bacterium isolated from coastal waters sediment.</title>
        <authorList>
            <person name="Chen R.-J."/>
            <person name="Lu D.-C."/>
            <person name="Zhu K.-L."/>
            <person name="Du Z.-J."/>
        </authorList>
    </citation>
    <scope>NUCLEOTIDE SEQUENCE</scope>
    <source>
        <strain evidence="2">N1Y112</strain>
    </source>
</reference>
<keyword evidence="1" id="KW-0472">Membrane</keyword>
<feature type="transmembrane region" description="Helical" evidence="1">
    <location>
        <begin position="251"/>
        <end position="268"/>
    </location>
</feature>
<gene>
    <name evidence="2" type="ORF">IOQ59_10185</name>
</gene>
<organism evidence="2 3">
    <name type="scientific">Pontibacterium sinense</name>
    <dbReference type="NCBI Taxonomy" id="2781979"/>
    <lineage>
        <taxon>Bacteria</taxon>
        <taxon>Pseudomonadati</taxon>
        <taxon>Pseudomonadota</taxon>
        <taxon>Gammaproteobacteria</taxon>
        <taxon>Oceanospirillales</taxon>
        <taxon>Oceanospirillaceae</taxon>
        <taxon>Pontibacterium</taxon>
    </lineage>
</organism>
<keyword evidence="1" id="KW-1133">Transmembrane helix</keyword>